<comment type="similarity">
    <text evidence="2">Belongs to the G-protein coupled receptor 1 family.</text>
</comment>
<gene>
    <name evidence="16" type="ORF">O3P69_008898</name>
</gene>
<evidence type="ECO:0000256" key="6">
    <source>
        <dbReference type="ARBA" id="ARBA00022925"/>
    </source>
</evidence>
<feature type="transmembrane region" description="Helical" evidence="14">
    <location>
        <begin position="226"/>
        <end position="247"/>
    </location>
</feature>
<organism evidence="16 17">
    <name type="scientific">Scylla paramamosain</name>
    <name type="common">Mud crab</name>
    <dbReference type="NCBI Taxonomy" id="85552"/>
    <lineage>
        <taxon>Eukaryota</taxon>
        <taxon>Metazoa</taxon>
        <taxon>Ecdysozoa</taxon>
        <taxon>Arthropoda</taxon>
        <taxon>Crustacea</taxon>
        <taxon>Multicrustacea</taxon>
        <taxon>Malacostraca</taxon>
        <taxon>Eumalacostraca</taxon>
        <taxon>Eucarida</taxon>
        <taxon>Decapoda</taxon>
        <taxon>Pleocyemata</taxon>
        <taxon>Brachyura</taxon>
        <taxon>Eubrachyura</taxon>
        <taxon>Portunoidea</taxon>
        <taxon>Portunidae</taxon>
        <taxon>Portuninae</taxon>
        <taxon>Scylla</taxon>
    </lineage>
</organism>
<keyword evidence="10 14" id="KW-0472">Membrane</keyword>
<dbReference type="EMBL" id="JARAKH010000027">
    <property type="protein sequence ID" value="KAK8389511.1"/>
    <property type="molecule type" value="Genomic_DNA"/>
</dbReference>
<dbReference type="GO" id="GO:0016020">
    <property type="term" value="C:membrane"/>
    <property type="evidence" value="ECO:0007669"/>
    <property type="project" value="UniProtKB-SubCell"/>
</dbReference>
<comment type="subcellular location">
    <subcellularLocation>
        <location evidence="1">Membrane</location>
        <topology evidence="1">Multi-pass membrane protein</topology>
    </subcellularLocation>
</comment>
<dbReference type="GO" id="GO:0004930">
    <property type="term" value="F:G protein-coupled receptor activity"/>
    <property type="evidence" value="ECO:0007669"/>
    <property type="project" value="UniProtKB-KW"/>
</dbReference>
<dbReference type="PANTHER" id="PTHR24240">
    <property type="entry name" value="OPSIN"/>
    <property type="match status" value="1"/>
</dbReference>
<evidence type="ECO:0000256" key="4">
    <source>
        <dbReference type="ARBA" id="ARBA00022606"/>
    </source>
</evidence>
<keyword evidence="12" id="KW-0807">Transducer</keyword>
<dbReference type="PRINTS" id="PR00237">
    <property type="entry name" value="GPCRRHODOPSN"/>
</dbReference>
<feature type="transmembrane region" description="Helical" evidence="14">
    <location>
        <begin position="146"/>
        <end position="163"/>
    </location>
</feature>
<dbReference type="InterPro" id="IPR027430">
    <property type="entry name" value="Retinal_BS"/>
</dbReference>
<evidence type="ECO:0000256" key="7">
    <source>
        <dbReference type="ARBA" id="ARBA00022989"/>
    </source>
</evidence>
<dbReference type="PROSITE" id="PS00238">
    <property type="entry name" value="OPSIN"/>
    <property type="match status" value="1"/>
</dbReference>
<reference evidence="16 17" key="1">
    <citation type="submission" date="2023-03" db="EMBL/GenBank/DDBJ databases">
        <title>High-quality genome of Scylla paramamosain provides insights in environmental adaptation.</title>
        <authorList>
            <person name="Zhang L."/>
        </authorList>
    </citation>
    <scope>NUCLEOTIDE SEQUENCE [LARGE SCALE GENOMIC DNA]</scope>
    <source>
        <strain evidence="16">LZ_2023a</strain>
        <tissue evidence="16">Muscle</tissue>
    </source>
</reference>
<dbReference type="InterPro" id="IPR017452">
    <property type="entry name" value="GPCR_Rhodpsn_7TM"/>
</dbReference>
<keyword evidence="6" id="KW-0681">Retinal protein</keyword>
<feature type="transmembrane region" description="Helical" evidence="14">
    <location>
        <begin position="183"/>
        <end position="205"/>
    </location>
</feature>
<dbReference type="PROSITE" id="PS50262">
    <property type="entry name" value="G_PROTEIN_RECEP_F1_2"/>
    <property type="match status" value="1"/>
</dbReference>
<dbReference type="GO" id="GO:0007602">
    <property type="term" value="P:phototransduction"/>
    <property type="evidence" value="ECO:0007669"/>
    <property type="project" value="UniProtKB-KW"/>
</dbReference>
<evidence type="ECO:0000256" key="14">
    <source>
        <dbReference type="SAM" id="Phobius"/>
    </source>
</evidence>
<feature type="transmembrane region" description="Helical" evidence="14">
    <location>
        <begin position="272"/>
        <end position="300"/>
    </location>
</feature>
<dbReference type="InterPro" id="IPR050125">
    <property type="entry name" value="GPCR_opsins"/>
</dbReference>
<keyword evidence="3" id="KW-0600">Photoreceptor protein</keyword>
<dbReference type="AlphaFoldDB" id="A0AAW0TS87"/>
<evidence type="ECO:0000256" key="12">
    <source>
        <dbReference type="ARBA" id="ARBA00023224"/>
    </source>
</evidence>
<evidence type="ECO:0000256" key="5">
    <source>
        <dbReference type="ARBA" id="ARBA00022692"/>
    </source>
</evidence>
<evidence type="ECO:0000256" key="2">
    <source>
        <dbReference type="ARBA" id="ARBA00010663"/>
    </source>
</evidence>
<dbReference type="Pfam" id="PF00001">
    <property type="entry name" value="7tm_1"/>
    <property type="match status" value="1"/>
</dbReference>
<keyword evidence="7 14" id="KW-1133">Transmembrane helix</keyword>
<keyword evidence="17" id="KW-1185">Reference proteome</keyword>
<dbReference type="SUPFAM" id="SSF81321">
    <property type="entry name" value="Family A G protein-coupled receptor-like"/>
    <property type="match status" value="1"/>
</dbReference>
<keyword evidence="11" id="KW-0675">Receptor</keyword>
<dbReference type="Gene3D" id="1.20.1070.10">
    <property type="entry name" value="Rhodopsin 7-helix transmembrane proteins"/>
    <property type="match status" value="1"/>
</dbReference>
<dbReference type="Proteomes" id="UP001487740">
    <property type="component" value="Unassembled WGS sequence"/>
</dbReference>
<protein>
    <recommendedName>
        <fullName evidence="15">G-protein coupled receptors family 1 profile domain-containing protein</fullName>
    </recommendedName>
</protein>
<feature type="transmembrane region" description="Helical" evidence="14">
    <location>
        <begin position="321"/>
        <end position="339"/>
    </location>
</feature>
<dbReference type="GO" id="GO:0007601">
    <property type="term" value="P:visual perception"/>
    <property type="evidence" value="ECO:0007669"/>
    <property type="project" value="UniProtKB-KW"/>
</dbReference>
<evidence type="ECO:0000256" key="10">
    <source>
        <dbReference type="ARBA" id="ARBA00023136"/>
    </source>
</evidence>
<evidence type="ECO:0000256" key="11">
    <source>
        <dbReference type="ARBA" id="ARBA00023170"/>
    </source>
</evidence>
<evidence type="ECO:0000313" key="16">
    <source>
        <dbReference type="EMBL" id="KAK8389511.1"/>
    </source>
</evidence>
<feature type="domain" description="G-protein coupled receptors family 1 profile" evidence="15">
    <location>
        <begin position="125"/>
        <end position="380"/>
    </location>
</feature>
<comment type="caution">
    <text evidence="16">The sequence shown here is derived from an EMBL/GenBank/DDBJ whole genome shotgun (WGS) entry which is preliminary data.</text>
</comment>
<keyword evidence="5 14" id="KW-0812">Transmembrane</keyword>
<dbReference type="InterPro" id="IPR000276">
    <property type="entry name" value="GPCR_Rhodpsn"/>
</dbReference>
<dbReference type="GO" id="GO:0009881">
    <property type="term" value="F:photoreceptor activity"/>
    <property type="evidence" value="ECO:0007669"/>
    <property type="project" value="UniProtKB-KW"/>
</dbReference>
<evidence type="ECO:0000259" key="15">
    <source>
        <dbReference type="PROSITE" id="PS50262"/>
    </source>
</evidence>
<name>A0AAW0TS87_SCYPA</name>
<evidence type="ECO:0000313" key="17">
    <source>
        <dbReference type="Proteomes" id="UP001487740"/>
    </source>
</evidence>
<sequence length="419" mass="46525">MKGEVSCNIALGSGGRARVSEAWLAGAVDLSRTLSLHTQRRFHRRKTRMNKMTQDGVAAAVAAVHSPLTTPSPAGPSPAMASVPTDLPGTCNVTYSDKFDSRLLWYEDHIVGGFLLLVGITSLLGNGTTIVMFYRKLRHLTAAEVLLLNMALMHLFLAIFSYPCPTISSFAHRWLFGNLGCQIYGFVCYTLGIATILSMVALAVVRYLKTCTHTYSRRLTAQHMKVVLLSVYLYSLFWSILPFLSLAKAYEVEPFGTSCTLHWASDEKATQVYILAVVVMVVVVPFMVMFWCYLEILLMVRRNHRKKMIMAKRSGGSQGRTELQLTLVSALVCLGYLVAWLPYTVVSVSYALVRREAPVYFALAPVLLAKSSCAYNPIVYVFVNARYRQQMKDILCEALETLLVLVHLQAGEHTGSGGR</sequence>
<keyword evidence="9" id="KW-0297">G-protein coupled receptor</keyword>
<evidence type="ECO:0000256" key="13">
    <source>
        <dbReference type="ARBA" id="ARBA00023305"/>
    </source>
</evidence>
<evidence type="ECO:0000256" key="9">
    <source>
        <dbReference type="ARBA" id="ARBA00023040"/>
    </source>
</evidence>
<keyword evidence="8" id="KW-0157">Chromophore</keyword>
<proteinExistence type="inferred from homology"/>
<feature type="transmembrane region" description="Helical" evidence="14">
    <location>
        <begin position="110"/>
        <end position="134"/>
    </location>
</feature>
<evidence type="ECO:0000256" key="8">
    <source>
        <dbReference type="ARBA" id="ARBA00022991"/>
    </source>
</evidence>
<evidence type="ECO:0000256" key="3">
    <source>
        <dbReference type="ARBA" id="ARBA00022543"/>
    </source>
</evidence>
<feature type="transmembrane region" description="Helical" evidence="14">
    <location>
        <begin position="359"/>
        <end position="383"/>
    </location>
</feature>
<evidence type="ECO:0000256" key="1">
    <source>
        <dbReference type="ARBA" id="ARBA00004141"/>
    </source>
</evidence>
<keyword evidence="13" id="KW-0844">Vision</keyword>
<keyword evidence="4" id="KW-0716">Sensory transduction</keyword>
<accession>A0AAW0TS87</accession>